<dbReference type="Gene3D" id="2.30.30.140">
    <property type="match status" value="1"/>
</dbReference>
<dbReference type="Pfam" id="PF22732">
    <property type="entry name" value="MSL3_chromo-like"/>
    <property type="match status" value="1"/>
</dbReference>
<comment type="caution">
    <text evidence="9">The sequence shown here is derived from an EMBL/GenBank/DDBJ whole genome shotgun (WGS) entry which is preliminary data.</text>
</comment>
<evidence type="ECO:0000256" key="5">
    <source>
        <dbReference type="ARBA" id="ARBA00023242"/>
    </source>
</evidence>
<organism evidence="9 10">
    <name type="scientific">Carpediemonas membranifera</name>
    <dbReference type="NCBI Taxonomy" id="201153"/>
    <lineage>
        <taxon>Eukaryota</taxon>
        <taxon>Metamonada</taxon>
        <taxon>Carpediemonas-like organisms</taxon>
        <taxon>Carpediemonas</taxon>
    </lineage>
</organism>
<keyword evidence="2" id="KW-0156">Chromatin regulator</keyword>
<feature type="compositionally biased region" description="Basic residues" evidence="6">
    <location>
        <begin position="135"/>
        <end position="147"/>
    </location>
</feature>
<dbReference type="GO" id="GO:0005634">
    <property type="term" value="C:nucleus"/>
    <property type="evidence" value="ECO:0007669"/>
    <property type="project" value="UniProtKB-SubCell"/>
</dbReference>
<dbReference type="InterPro" id="IPR038217">
    <property type="entry name" value="MRG_C_sf"/>
</dbReference>
<dbReference type="EMBL" id="JAHDYR010000015">
    <property type="protein sequence ID" value="KAG9394325.1"/>
    <property type="molecule type" value="Genomic_DNA"/>
</dbReference>
<feature type="domain" description="MRG" evidence="7">
    <location>
        <begin position="165"/>
        <end position="298"/>
    </location>
</feature>
<evidence type="ECO:0000259" key="8">
    <source>
        <dbReference type="Pfam" id="PF22732"/>
    </source>
</evidence>
<dbReference type="GO" id="GO:0006325">
    <property type="term" value="P:chromatin organization"/>
    <property type="evidence" value="ECO:0007669"/>
    <property type="project" value="UniProtKB-KW"/>
</dbReference>
<evidence type="ECO:0000313" key="9">
    <source>
        <dbReference type="EMBL" id="KAG9394325.1"/>
    </source>
</evidence>
<comment type="subcellular location">
    <subcellularLocation>
        <location evidence="1">Nucleus</location>
    </subcellularLocation>
</comment>
<gene>
    <name evidence="9" type="ORF">J8273_3959</name>
</gene>
<evidence type="ECO:0000256" key="6">
    <source>
        <dbReference type="SAM" id="MobiDB-lite"/>
    </source>
</evidence>
<evidence type="ECO:0000256" key="4">
    <source>
        <dbReference type="ARBA" id="ARBA00023163"/>
    </source>
</evidence>
<dbReference type="Gene3D" id="1.10.274.30">
    <property type="entry name" value="MRG domain"/>
    <property type="match status" value="1"/>
</dbReference>
<dbReference type="AlphaFoldDB" id="A0A8J6AWM7"/>
<evidence type="ECO:0008006" key="11">
    <source>
        <dbReference type="Google" id="ProtNLM"/>
    </source>
</evidence>
<sequence>MGSKKDATHFRVGQKVYARSKDGIYYNARVKSFDSKKDRYRIHFFGWNDRFDEFVSAAFVLEQTEENKRVFMSVEAADDQSAQASAAPSGPPSPDHDPTAPGSPQSDDEQKDEPETPTADRGWVLPRPSPVQTATKRRGKKGRRQTKKPAPVGPVLTKLFEGCGVELRLPEVLIDRLAKVDERVANGELLTLPVPADHSVDAILGQFEAQAPGVPETAMFVGSMRALFNSLCRPFLVYEDELDQFDGLGATVPAEVLGIDHLTRLFVRLPAILEYLAEPAVHGLLLAHARSLLDHMAGRTDLLAD</sequence>
<evidence type="ECO:0000256" key="1">
    <source>
        <dbReference type="ARBA" id="ARBA00004123"/>
    </source>
</evidence>
<dbReference type="PROSITE" id="PS51640">
    <property type="entry name" value="MRG"/>
    <property type="match status" value="1"/>
</dbReference>
<dbReference type="Pfam" id="PF05712">
    <property type="entry name" value="MRG"/>
    <property type="match status" value="1"/>
</dbReference>
<keyword evidence="5" id="KW-0539">Nucleus</keyword>
<dbReference type="SUPFAM" id="SSF54160">
    <property type="entry name" value="Chromo domain-like"/>
    <property type="match status" value="1"/>
</dbReference>
<dbReference type="PANTHER" id="PTHR10880:SF15">
    <property type="entry name" value="MSL COMPLEX SUBUNIT 3"/>
    <property type="match status" value="1"/>
</dbReference>
<evidence type="ECO:0000256" key="2">
    <source>
        <dbReference type="ARBA" id="ARBA00022853"/>
    </source>
</evidence>
<dbReference type="InterPro" id="IPR008676">
    <property type="entry name" value="MRG"/>
</dbReference>
<reference evidence="9" key="1">
    <citation type="submission" date="2021-05" db="EMBL/GenBank/DDBJ databases">
        <title>A free-living protist that lacks canonical eukaryotic 1 DNA replication and segregation systems.</title>
        <authorList>
            <person name="Salas-Leiva D.E."/>
            <person name="Tromer E.C."/>
            <person name="Curtis B.A."/>
            <person name="Jerlstrom-Hultqvist J."/>
            <person name="Kolisko M."/>
            <person name="Yi Z."/>
            <person name="Salas-Leiva J.S."/>
            <person name="Gallot-Lavallee L."/>
            <person name="Kops G.J.P.L."/>
            <person name="Archibald J.M."/>
            <person name="Simpson A.G.B."/>
            <person name="Roger A.J."/>
        </authorList>
    </citation>
    <scope>NUCLEOTIDE SEQUENCE</scope>
    <source>
        <strain evidence="9">BICM</strain>
    </source>
</reference>
<dbReference type="InterPro" id="IPR053820">
    <property type="entry name" value="MSL3_chromo-like"/>
</dbReference>
<protein>
    <recommendedName>
        <fullName evidence="11">MRG domain-containing protein</fullName>
    </recommendedName>
</protein>
<proteinExistence type="predicted"/>
<evidence type="ECO:0000256" key="3">
    <source>
        <dbReference type="ARBA" id="ARBA00023015"/>
    </source>
</evidence>
<dbReference type="InterPro" id="IPR016197">
    <property type="entry name" value="Chromo-like_dom_sf"/>
</dbReference>
<dbReference type="GO" id="GO:0006355">
    <property type="term" value="P:regulation of DNA-templated transcription"/>
    <property type="evidence" value="ECO:0007669"/>
    <property type="project" value="InterPro"/>
</dbReference>
<feature type="compositionally biased region" description="Low complexity" evidence="6">
    <location>
        <begin position="79"/>
        <end position="88"/>
    </location>
</feature>
<feature type="region of interest" description="Disordered" evidence="6">
    <location>
        <begin position="76"/>
        <end position="153"/>
    </location>
</feature>
<dbReference type="Proteomes" id="UP000717585">
    <property type="component" value="Unassembled WGS sequence"/>
</dbReference>
<evidence type="ECO:0000259" key="7">
    <source>
        <dbReference type="Pfam" id="PF05712"/>
    </source>
</evidence>
<feature type="domain" description="MSL3 chromodomain-like" evidence="8">
    <location>
        <begin position="11"/>
        <end position="70"/>
    </location>
</feature>
<name>A0A8J6AWM7_9EUKA</name>
<dbReference type="InterPro" id="IPR026541">
    <property type="entry name" value="MRG_dom"/>
</dbReference>
<keyword evidence="10" id="KW-1185">Reference proteome</keyword>
<dbReference type="GO" id="GO:0000123">
    <property type="term" value="C:histone acetyltransferase complex"/>
    <property type="evidence" value="ECO:0007669"/>
    <property type="project" value="TreeGrafter"/>
</dbReference>
<keyword evidence="3" id="KW-0805">Transcription regulation</keyword>
<keyword evidence="4" id="KW-0804">Transcription</keyword>
<dbReference type="PANTHER" id="PTHR10880">
    <property type="entry name" value="MORTALITY FACTOR 4-LIKE PROTEIN"/>
    <property type="match status" value="1"/>
</dbReference>
<dbReference type="OrthoDB" id="124855at2759"/>
<accession>A0A8J6AWM7</accession>
<evidence type="ECO:0000313" key="10">
    <source>
        <dbReference type="Proteomes" id="UP000717585"/>
    </source>
</evidence>